<sequence>MHISHARSGLQTAILARCKENVLEVAVKQLSCCPSCLSEFLQAHTTQMFPIDIKLLERQGATQGGGSLNLLPYLANYAAPMLPKSLKCIMELKAKAKAYPLNSDSLCSLGKRLSQFRKRQKKIPSFYHFERNVKSERQKKALLEKRKITLKGWNRKGLNSMAFSSILSYLPSSCQKGCEPALPLSPTEAFRPWHSQ</sequence>
<evidence type="ECO:0000313" key="2">
    <source>
        <dbReference type="Proteomes" id="UP000276834"/>
    </source>
</evidence>
<comment type="caution">
    <text evidence="1">The sequence shown here is derived from an EMBL/GenBank/DDBJ whole genome shotgun (WGS) entry which is preliminary data.</text>
</comment>
<keyword evidence="2" id="KW-1185">Reference proteome</keyword>
<evidence type="ECO:0000313" key="1">
    <source>
        <dbReference type="EMBL" id="RLW10340.1"/>
    </source>
</evidence>
<dbReference type="AlphaFoldDB" id="A0A3L8SXQ2"/>
<dbReference type="EMBL" id="QUSF01000004">
    <property type="protein sequence ID" value="RLW10340.1"/>
    <property type="molecule type" value="Genomic_DNA"/>
</dbReference>
<feature type="non-terminal residue" evidence="1">
    <location>
        <position position="196"/>
    </location>
</feature>
<name>A0A3L8SXQ2_CHLGU</name>
<protein>
    <submittedName>
        <fullName evidence="1">Uncharacterized protein</fullName>
    </submittedName>
</protein>
<organism evidence="1 2">
    <name type="scientific">Chloebia gouldiae</name>
    <name type="common">Gouldian finch</name>
    <name type="synonym">Erythrura gouldiae</name>
    <dbReference type="NCBI Taxonomy" id="44316"/>
    <lineage>
        <taxon>Eukaryota</taxon>
        <taxon>Metazoa</taxon>
        <taxon>Chordata</taxon>
        <taxon>Craniata</taxon>
        <taxon>Vertebrata</taxon>
        <taxon>Euteleostomi</taxon>
        <taxon>Archelosauria</taxon>
        <taxon>Archosauria</taxon>
        <taxon>Dinosauria</taxon>
        <taxon>Saurischia</taxon>
        <taxon>Theropoda</taxon>
        <taxon>Coelurosauria</taxon>
        <taxon>Aves</taxon>
        <taxon>Neognathae</taxon>
        <taxon>Neoaves</taxon>
        <taxon>Telluraves</taxon>
        <taxon>Australaves</taxon>
        <taxon>Passeriformes</taxon>
        <taxon>Passeroidea</taxon>
        <taxon>Passeridae</taxon>
        <taxon>Chloebia</taxon>
    </lineage>
</organism>
<proteinExistence type="predicted"/>
<accession>A0A3L8SXQ2</accession>
<gene>
    <name evidence="1" type="ORF">DV515_00002381</name>
</gene>
<reference evidence="1 2" key="1">
    <citation type="journal article" date="2018" name="Proc. R. Soc. B">
        <title>A non-coding region near Follistatin controls head colour polymorphism in the Gouldian finch.</title>
        <authorList>
            <person name="Toomey M.B."/>
            <person name="Marques C.I."/>
            <person name="Andrade P."/>
            <person name="Araujo P.M."/>
            <person name="Sabatino S."/>
            <person name="Gazda M.A."/>
            <person name="Afonso S."/>
            <person name="Lopes R.J."/>
            <person name="Corbo J.C."/>
            <person name="Carneiro M."/>
        </authorList>
    </citation>
    <scope>NUCLEOTIDE SEQUENCE [LARGE SCALE GENOMIC DNA]</scope>
    <source>
        <strain evidence="1">Red01</strain>
        <tissue evidence="1">Muscle</tissue>
    </source>
</reference>
<dbReference type="Proteomes" id="UP000276834">
    <property type="component" value="Unassembled WGS sequence"/>
</dbReference>